<comment type="caution">
    <text evidence="7">The sequence shown here is derived from an EMBL/GenBank/DDBJ whole genome shotgun (WGS) entry which is preliminary data.</text>
</comment>
<keyword evidence="5 6" id="KW-0472">Membrane</keyword>
<evidence type="ECO:0000256" key="3">
    <source>
        <dbReference type="ARBA" id="ARBA00022692"/>
    </source>
</evidence>
<evidence type="ECO:0000313" key="8">
    <source>
        <dbReference type="Proteomes" id="UP000074108"/>
    </source>
</evidence>
<evidence type="ECO:0000256" key="4">
    <source>
        <dbReference type="ARBA" id="ARBA00022989"/>
    </source>
</evidence>
<evidence type="ECO:0000256" key="5">
    <source>
        <dbReference type="ARBA" id="ARBA00023136"/>
    </source>
</evidence>
<accession>A0A147K6X9</accession>
<keyword evidence="8" id="KW-1185">Reference proteome</keyword>
<dbReference type="InterPro" id="IPR002549">
    <property type="entry name" value="AI-2E-like"/>
</dbReference>
<dbReference type="GO" id="GO:0055085">
    <property type="term" value="P:transmembrane transport"/>
    <property type="evidence" value="ECO:0007669"/>
    <property type="project" value="TreeGrafter"/>
</dbReference>
<evidence type="ECO:0000256" key="6">
    <source>
        <dbReference type="SAM" id="Phobius"/>
    </source>
</evidence>
<protein>
    <submittedName>
        <fullName evidence="7">Membrane protein</fullName>
    </submittedName>
</protein>
<evidence type="ECO:0000313" key="7">
    <source>
        <dbReference type="EMBL" id="KUP05816.1"/>
    </source>
</evidence>
<keyword evidence="3 6" id="KW-0812">Transmembrane</keyword>
<feature type="transmembrane region" description="Helical" evidence="6">
    <location>
        <begin position="70"/>
        <end position="92"/>
    </location>
</feature>
<dbReference type="Proteomes" id="UP000074108">
    <property type="component" value="Unassembled WGS sequence"/>
</dbReference>
<feature type="transmembrane region" description="Helical" evidence="6">
    <location>
        <begin position="222"/>
        <end position="239"/>
    </location>
</feature>
<dbReference type="PANTHER" id="PTHR21716:SF15">
    <property type="entry name" value="TRANSPORT PROTEIN YRRI-RELATED"/>
    <property type="match status" value="1"/>
</dbReference>
<feature type="transmembrane region" description="Helical" evidence="6">
    <location>
        <begin position="37"/>
        <end position="58"/>
    </location>
</feature>
<comment type="subcellular location">
    <subcellularLocation>
        <location evidence="1">Membrane</location>
        <topology evidence="1">Multi-pass membrane protein</topology>
    </subcellularLocation>
</comment>
<dbReference type="GO" id="GO:0016020">
    <property type="term" value="C:membrane"/>
    <property type="evidence" value="ECO:0007669"/>
    <property type="project" value="UniProtKB-SubCell"/>
</dbReference>
<dbReference type="PROSITE" id="PS51257">
    <property type="entry name" value="PROKAR_LIPOPROTEIN"/>
    <property type="match status" value="1"/>
</dbReference>
<gene>
    <name evidence="7" type="ORF">Q75_10515</name>
</gene>
<organism evidence="7 8">
    <name type="scientific">Bacillus coahuilensis p1.1.43</name>
    <dbReference type="NCBI Taxonomy" id="1150625"/>
    <lineage>
        <taxon>Bacteria</taxon>
        <taxon>Bacillati</taxon>
        <taxon>Bacillota</taxon>
        <taxon>Bacilli</taxon>
        <taxon>Bacillales</taxon>
        <taxon>Bacillaceae</taxon>
        <taxon>Bacillus</taxon>
    </lineage>
</organism>
<evidence type="ECO:0000256" key="1">
    <source>
        <dbReference type="ARBA" id="ARBA00004141"/>
    </source>
</evidence>
<dbReference type="Pfam" id="PF01594">
    <property type="entry name" value="AI-2E_transport"/>
    <property type="match status" value="1"/>
</dbReference>
<evidence type="ECO:0000256" key="2">
    <source>
        <dbReference type="ARBA" id="ARBA00009773"/>
    </source>
</evidence>
<dbReference type="STRING" id="1150625.Q75_10515"/>
<reference evidence="7 8" key="1">
    <citation type="journal article" date="2016" name="Front. Microbiol.">
        <title>Microevolution Analysis of Bacillus coahuilensis Unveils Differences in Phosphorus Acquisition Strategies and Their Regulation.</title>
        <authorList>
            <person name="Gomez-Lunar Z."/>
            <person name="Hernandez-Gonzalez I."/>
            <person name="Rodriguez-Torres M.D."/>
            <person name="Souza V."/>
            <person name="Olmedo-Alvarez G."/>
        </authorList>
    </citation>
    <scope>NUCLEOTIDE SEQUENCE [LARGE SCALE GENOMIC DNA]</scope>
    <source>
        <strain evidence="8">p1.1.43</strain>
    </source>
</reference>
<keyword evidence="4 6" id="KW-1133">Transmembrane helix</keyword>
<feature type="transmembrane region" description="Helical" evidence="6">
    <location>
        <begin position="245"/>
        <end position="264"/>
    </location>
</feature>
<name>A0A147K6X9_9BACI</name>
<sequence length="360" mass="40361">MKMEASIKKWLYRCLLLLFSVTSCYIIYLLAPVWQPFLRILLLAATPFIIGAFVTYLLHPVVEKLHEAGLHRVVALLIIYLLFFGGVGFGIYKGFPAILDQLRELSANVPLYIREYRGWLSFIHDQTSMWPEALQVQLEERIVSIEKWGGGLVERTLGVLLSFMNHFFLILLIPFISFYLLKDFERVKEFIWKLVPPSKRERGREFARALDESLGGYIRGQLLVCLILGGCAFVAFWLIGLKYPLLLGAVVAVTNIIPYFGPLVGAVPAVIIASTISVNMILFVGGIILLLQFLEGNILSPLIVGRSLHLHPLFIMGALVIGGELGGVIGLIFAVPVLAIVKTAILQGRHHFKQKSEEYN</sequence>
<feature type="transmembrane region" description="Helical" evidence="6">
    <location>
        <begin position="12"/>
        <end position="31"/>
    </location>
</feature>
<feature type="transmembrane region" description="Helical" evidence="6">
    <location>
        <begin position="271"/>
        <end position="294"/>
    </location>
</feature>
<dbReference type="PANTHER" id="PTHR21716">
    <property type="entry name" value="TRANSMEMBRANE PROTEIN"/>
    <property type="match status" value="1"/>
</dbReference>
<comment type="similarity">
    <text evidence="2">Belongs to the autoinducer-2 exporter (AI-2E) (TC 2.A.86) family.</text>
</comment>
<proteinExistence type="inferred from homology"/>
<feature type="transmembrane region" description="Helical" evidence="6">
    <location>
        <begin position="157"/>
        <end position="181"/>
    </location>
</feature>
<dbReference type="OrthoDB" id="9793390at2"/>
<dbReference type="PATRIC" id="fig|1150625.3.peg.2239"/>
<dbReference type="EMBL" id="LDYG01000032">
    <property type="protein sequence ID" value="KUP05816.1"/>
    <property type="molecule type" value="Genomic_DNA"/>
</dbReference>
<feature type="transmembrane region" description="Helical" evidence="6">
    <location>
        <begin position="314"/>
        <end position="341"/>
    </location>
</feature>
<dbReference type="AlphaFoldDB" id="A0A147K6X9"/>